<proteinExistence type="predicted"/>
<reference evidence="1" key="1">
    <citation type="submission" date="2021-03" db="EMBL/GenBank/DDBJ databases">
        <authorList>
            <consortium name="DOE Joint Genome Institute"/>
            <person name="Ahrendt S."/>
            <person name="Looney B.P."/>
            <person name="Miyauchi S."/>
            <person name="Morin E."/>
            <person name="Drula E."/>
            <person name="Courty P.E."/>
            <person name="Chicoki N."/>
            <person name="Fauchery L."/>
            <person name="Kohler A."/>
            <person name="Kuo A."/>
            <person name="Labutti K."/>
            <person name="Pangilinan J."/>
            <person name="Lipzen A."/>
            <person name="Riley R."/>
            <person name="Andreopoulos W."/>
            <person name="He G."/>
            <person name="Johnson J."/>
            <person name="Barry K.W."/>
            <person name="Grigoriev I.V."/>
            <person name="Nagy L."/>
            <person name="Hibbett D."/>
            <person name="Henrissat B."/>
            <person name="Matheny P.B."/>
            <person name="Labbe J."/>
            <person name="Martin F."/>
        </authorList>
    </citation>
    <scope>NUCLEOTIDE SEQUENCE</scope>
    <source>
        <strain evidence="1">HHB10654</strain>
    </source>
</reference>
<dbReference type="EMBL" id="MU277192">
    <property type="protein sequence ID" value="KAI0066475.1"/>
    <property type="molecule type" value="Genomic_DNA"/>
</dbReference>
<evidence type="ECO:0000313" key="1">
    <source>
        <dbReference type="EMBL" id="KAI0066475.1"/>
    </source>
</evidence>
<sequence>MATPWAKITFFPAVWATTWQAVAYLSPVGYLATWTPVAGIDAYDWLRPLAGTWGLNWVVGASAVVGAEMVGAWFIGPEDGEPLLIDDIPTDVAPRKAEETASRGSRHTLLLGAGLLALTAPSFLFPVHPIHPVESTFETSTPLIVGCILPPPPREGEHTTALERFIDESKKHNGAKVLLWPEGALRFENPTQRDEAFELVRKRVVGPLVGVTYEEPIPGNAHGKWRTGLTLVGPQGPVAEYFKRNLVPIAESFSLAPSLEPPSIYELKLSAPKGRRLEWAPNTPDNTRDIPLTSSICLDFATPSPFSALATRPALVLAPARTWHRDVGRAMWEQARARAEELGSAVLFCDGGAGGLSGVAGHGAREPMQEGAGSWTRAIGVEWPVVQRRTPYAWGGDGAVLVAVWAILGVGSVGEAVVGGLLGRRGREGEGLTVVRRVREAVSRLSGLVRSWRRPPQGEEQPLLF</sequence>
<dbReference type="Proteomes" id="UP000814140">
    <property type="component" value="Unassembled WGS sequence"/>
</dbReference>
<keyword evidence="2" id="KW-1185">Reference proteome</keyword>
<name>A0ACB8TDI3_9AGAM</name>
<organism evidence="1 2">
    <name type="scientific">Artomyces pyxidatus</name>
    <dbReference type="NCBI Taxonomy" id="48021"/>
    <lineage>
        <taxon>Eukaryota</taxon>
        <taxon>Fungi</taxon>
        <taxon>Dikarya</taxon>
        <taxon>Basidiomycota</taxon>
        <taxon>Agaricomycotina</taxon>
        <taxon>Agaricomycetes</taxon>
        <taxon>Russulales</taxon>
        <taxon>Auriscalpiaceae</taxon>
        <taxon>Artomyces</taxon>
    </lineage>
</organism>
<evidence type="ECO:0000313" key="2">
    <source>
        <dbReference type="Proteomes" id="UP000814140"/>
    </source>
</evidence>
<comment type="caution">
    <text evidence="1">The sequence shown here is derived from an EMBL/GenBank/DDBJ whole genome shotgun (WGS) entry which is preliminary data.</text>
</comment>
<reference evidence="1" key="2">
    <citation type="journal article" date="2022" name="New Phytol.">
        <title>Evolutionary transition to the ectomycorrhizal habit in the genomes of a hyperdiverse lineage of mushroom-forming fungi.</title>
        <authorList>
            <person name="Looney B."/>
            <person name="Miyauchi S."/>
            <person name="Morin E."/>
            <person name="Drula E."/>
            <person name="Courty P.E."/>
            <person name="Kohler A."/>
            <person name="Kuo A."/>
            <person name="LaButti K."/>
            <person name="Pangilinan J."/>
            <person name="Lipzen A."/>
            <person name="Riley R."/>
            <person name="Andreopoulos W."/>
            <person name="He G."/>
            <person name="Johnson J."/>
            <person name="Nolan M."/>
            <person name="Tritt A."/>
            <person name="Barry K.W."/>
            <person name="Grigoriev I.V."/>
            <person name="Nagy L.G."/>
            <person name="Hibbett D."/>
            <person name="Henrissat B."/>
            <person name="Matheny P.B."/>
            <person name="Labbe J."/>
            <person name="Martin F.M."/>
        </authorList>
    </citation>
    <scope>NUCLEOTIDE SEQUENCE</scope>
    <source>
        <strain evidence="1">HHB10654</strain>
    </source>
</reference>
<accession>A0ACB8TDI3</accession>
<protein>
    <submittedName>
        <fullName evidence="1">Uncharacterized protein</fullName>
    </submittedName>
</protein>
<gene>
    <name evidence="1" type="ORF">BV25DRAFT_1796576</name>
</gene>